<keyword evidence="5" id="KW-0472">Membrane</keyword>
<dbReference type="AlphaFoldDB" id="A0A418X6N1"/>
<keyword evidence="3" id="KW-0902">Two-component regulatory system</keyword>
<dbReference type="InterPro" id="IPR036890">
    <property type="entry name" value="HATPase_C_sf"/>
</dbReference>
<name>A0A418X6N1_9BURK</name>
<feature type="coiled-coil region" evidence="4">
    <location>
        <begin position="82"/>
        <end position="109"/>
    </location>
</feature>
<accession>A0A418X6N1</accession>
<feature type="domain" description="Histidine kinase" evidence="6">
    <location>
        <begin position="114"/>
        <end position="305"/>
    </location>
</feature>
<dbReference type="OrthoDB" id="9797605at2"/>
<evidence type="ECO:0000256" key="2">
    <source>
        <dbReference type="ARBA" id="ARBA00022777"/>
    </source>
</evidence>
<dbReference type="Gene3D" id="3.30.565.10">
    <property type="entry name" value="Histidine kinase-like ATPase, C-terminal domain"/>
    <property type="match status" value="1"/>
</dbReference>
<dbReference type="Pfam" id="PF02518">
    <property type="entry name" value="HATPase_c"/>
    <property type="match status" value="1"/>
</dbReference>
<protein>
    <submittedName>
        <fullName evidence="7">Sensor histidine kinase</fullName>
    </submittedName>
</protein>
<keyword evidence="2 7" id="KW-0418">Kinase</keyword>
<keyword evidence="5" id="KW-1133">Transmembrane helix</keyword>
<feature type="transmembrane region" description="Helical" evidence="5">
    <location>
        <begin position="33"/>
        <end position="57"/>
    </location>
</feature>
<dbReference type="CDD" id="cd16917">
    <property type="entry name" value="HATPase_UhpB-NarQ-NarX-like"/>
    <property type="match status" value="1"/>
</dbReference>
<dbReference type="InterPro" id="IPR011712">
    <property type="entry name" value="Sig_transdc_His_kin_sub3_dim/P"/>
</dbReference>
<dbReference type="Gene3D" id="1.20.5.1930">
    <property type="match status" value="1"/>
</dbReference>
<dbReference type="InterPro" id="IPR003594">
    <property type="entry name" value="HATPase_dom"/>
</dbReference>
<keyword evidence="4" id="KW-0175">Coiled coil</keyword>
<dbReference type="SUPFAM" id="SSF55874">
    <property type="entry name" value="ATPase domain of HSP90 chaperone/DNA topoisomerase II/histidine kinase"/>
    <property type="match status" value="1"/>
</dbReference>
<sequence length="329" mass="36339">MFLAFAVFYVICGVMHFVEIGTEWHPAGWSGAIIKAVAAVMAVAAAAVLWPLIPVMLQLPSRKSMHEVIAQLEGEIVERRSAEEALRQSQAILRELAAYQEKIREDERKRIAREIHDDLGQNLLALRLDVSILHARTSERHPNLNEKIGAALGHIDTTMKSVRAIINNLRPAVLDLGLHAAIEWQVNEFRRLSSIECELTMDHHGATLDDMQATAIFRVLQESLTNIRRHACATSVSIDMRTDGRQLWMVITDNGVGMYPNDRRKAHRFGLVGMAERIGMLGGELRIDSAPGEGTVLHLSIPMRAHGVPDVATGMGGDAVIAPLPARQT</sequence>
<dbReference type="SMART" id="SM00387">
    <property type="entry name" value="HATPase_c"/>
    <property type="match status" value="1"/>
</dbReference>
<dbReference type="Pfam" id="PF07730">
    <property type="entry name" value="HisKA_3"/>
    <property type="match status" value="1"/>
</dbReference>
<evidence type="ECO:0000313" key="8">
    <source>
        <dbReference type="Proteomes" id="UP000285190"/>
    </source>
</evidence>
<gene>
    <name evidence="7" type="ORF">D3870_16860</name>
</gene>
<dbReference type="GO" id="GO:0016020">
    <property type="term" value="C:membrane"/>
    <property type="evidence" value="ECO:0007669"/>
    <property type="project" value="InterPro"/>
</dbReference>
<dbReference type="Proteomes" id="UP000285190">
    <property type="component" value="Unassembled WGS sequence"/>
</dbReference>
<keyword evidence="8" id="KW-1185">Reference proteome</keyword>
<dbReference type="InterPro" id="IPR058544">
    <property type="entry name" value="ETR1_N"/>
</dbReference>
<evidence type="ECO:0000313" key="7">
    <source>
        <dbReference type="EMBL" id="RJG08144.1"/>
    </source>
</evidence>
<organism evidence="7 8">
    <name type="scientific">Noviherbaspirillum cavernae</name>
    <dbReference type="NCBI Taxonomy" id="2320862"/>
    <lineage>
        <taxon>Bacteria</taxon>
        <taxon>Pseudomonadati</taxon>
        <taxon>Pseudomonadota</taxon>
        <taxon>Betaproteobacteria</taxon>
        <taxon>Burkholderiales</taxon>
        <taxon>Oxalobacteraceae</taxon>
        <taxon>Noviherbaspirillum</taxon>
    </lineage>
</organism>
<evidence type="ECO:0000256" key="1">
    <source>
        <dbReference type="ARBA" id="ARBA00022679"/>
    </source>
</evidence>
<dbReference type="InterPro" id="IPR050482">
    <property type="entry name" value="Sensor_HK_TwoCompSys"/>
</dbReference>
<evidence type="ECO:0000256" key="3">
    <source>
        <dbReference type="ARBA" id="ARBA00023012"/>
    </source>
</evidence>
<dbReference type="GO" id="GO:0046983">
    <property type="term" value="F:protein dimerization activity"/>
    <property type="evidence" value="ECO:0007669"/>
    <property type="project" value="InterPro"/>
</dbReference>
<reference evidence="7 8" key="1">
    <citation type="submission" date="2018-09" db="EMBL/GenBank/DDBJ databases">
        <authorList>
            <person name="Zhu H."/>
        </authorList>
    </citation>
    <scope>NUCLEOTIDE SEQUENCE [LARGE SCALE GENOMIC DNA]</scope>
    <source>
        <strain evidence="7 8">K2R10-39</strain>
    </source>
</reference>
<proteinExistence type="predicted"/>
<dbReference type="PROSITE" id="PS50109">
    <property type="entry name" value="HIS_KIN"/>
    <property type="match status" value="1"/>
</dbReference>
<dbReference type="EMBL" id="QYUN01000002">
    <property type="protein sequence ID" value="RJG08144.1"/>
    <property type="molecule type" value="Genomic_DNA"/>
</dbReference>
<dbReference type="GO" id="GO:0000155">
    <property type="term" value="F:phosphorelay sensor kinase activity"/>
    <property type="evidence" value="ECO:0007669"/>
    <property type="project" value="InterPro"/>
</dbReference>
<keyword evidence="5" id="KW-0812">Transmembrane</keyword>
<keyword evidence="1" id="KW-0808">Transferase</keyword>
<dbReference type="InterPro" id="IPR005467">
    <property type="entry name" value="His_kinase_dom"/>
</dbReference>
<dbReference type="PANTHER" id="PTHR24421">
    <property type="entry name" value="NITRATE/NITRITE SENSOR PROTEIN NARX-RELATED"/>
    <property type="match status" value="1"/>
</dbReference>
<dbReference type="Pfam" id="PF25487">
    <property type="entry name" value="ETR1_N"/>
    <property type="match status" value="1"/>
</dbReference>
<evidence type="ECO:0000259" key="6">
    <source>
        <dbReference type="PROSITE" id="PS50109"/>
    </source>
</evidence>
<dbReference type="PANTHER" id="PTHR24421:SF59">
    <property type="entry name" value="OXYGEN SENSOR HISTIDINE KINASE NREB"/>
    <property type="match status" value="1"/>
</dbReference>
<comment type="caution">
    <text evidence="7">The sequence shown here is derived from an EMBL/GenBank/DDBJ whole genome shotgun (WGS) entry which is preliminary data.</text>
</comment>
<evidence type="ECO:0000256" key="5">
    <source>
        <dbReference type="SAM" id="Phobius"/>
    </source>
</evidence>
<evidence type="ECO:0000256" key="4">
    <source>
        <dbReference type="SAM" id="Coils"/>
    </source>
</evidence>